<dbReference type="PROSITE" id="PS51257">
    <property type="entry name" value="PROKAR_LIPOPROTEIN"/>
    <property type="match status" value="1"/>
</dbReference>
<gene>
    <name evidence="3" type="ORF">EH165_01460</name>
</gene>
<reference evidence="3 4" key="2">
    <citation type="submission" date="2018-12" db="EMBL/GenBank/DDBJ databases">
        <title>Nakamurella antarcticus sp. nov., isolated from Antarctica South Shetland Islands soil.</title>
        <authorList>
            <person name="Peng F."/>
        </authorList>
    </citation>
    <scope>NUCLEOTIDE SEQUENCE [LARGE SCALE GENOMIC DNA]</scope>
    <source>
        <strain evidence="3 4">S14-144</strain>
    </source>
</reference>
<dbReference type="PRINTS" id="PR00069">
    <property type="entry name" value="ALDKETRDTASE"/>
</dbReference>
<keyword evidence="1" id="KW-0560">Oxidoreductase</keyword>
<dbReference type="InterPro" id="IPR036812">
    <property type="entry name" value="NAD(P)_OxRdtase_dom_sf"/>
</dbReference>
<dbReference type="Pfam" id="PF00248">
    <property type="entry name" value="Aldo_ket_red"/>
    <property type="match status" value="1"/>
</dbReference>
<feature type="domain" description="NADP-dependent oxidoreductase" evidence="2">
    <location>
        <begin position="45"/>
        <end position="319"/>
    </location>
</feature>
<dbReference type="Gene3D" id="3.20.20.100">
    <property type="entry name" value="NADP-dependent oxidoreductase domain"/>
    <property type="match status" value="1"/>
</dbReference>
<dbReference type="KEGG" id="nak:EH165_01460"/>
<dbReference type="Proteomes" id="UP000268084">
    <property type="component" value="Chromosome"/>
</dbReference>
<proteinExistence type="predicted"/>
<organism evidence="3 4">
    <name type="scientific">Nakamurella antarctica</name>
    <dbReference type="NCBI Taxonomy" id="1902245"/>
    <lineage>
        <taxon>Bacteria</taxon>
        <taxon>Bacillati</taxon>
        <taxon>Actinomycetota</taxon>
        <taxon>Actinomycetes</taxon>
        <taxon>Nakamurellales</taxon>
        <taxon>Nakamurellaceae</taxon>
        <taxon>Nakamurella</taxon>
    </lineage>
</organism>
<protein>
    <submittedName>
        <fullName evidence="3">Aldo/keto reductase</fullName>
    </submittedName>
</protein>
<evidence type="ECO:0000313" key="4">
    <source>
        <dbReference type="Proteomes" id="UP000268084"/>
    </source>
</evidence>
<keyword evidence="4" id="KW-1185">Reference proteome</keyword>
<dbReference type="InterPro" id="IPR050523">
    <property type="entry name" value="AKR_Detox_Biosynth"/>
</dbReference>
<reference evidence="3 4" key="1">
    <citation type="submission" date="2018-11" db="EMBL/GenBank/DDBJ databases">
        <authorList>
            <person name="Da X."/>
        </authorList>
    </citation>
    <scope>NUCLEOTIDE SEQUENCE [LARGE SCALE GENOMIC DNA]</scope>
    <source>
        <strain evidence="3 4">S14-144</strain>
    </source>
</reference>
<dbReference type="FunFam" id="3.20.20.100:FF:000004">
    <property type="entry name" value="Oxidoreductase, aldo/keto reductase"/>
    <property type="match status" value="1"/>
</dbReference>
<dbReference type="InterPro" id="IPR023210">
    <property type="entry name" value="NADP_OxRdtase_dom"/>
</dbReference>
<evidence type="ECO:0000256" key="1">
    <source>
        <dbReference type="ARBA" id="ARBA00023002"/>
    </source>
</evidence>
<dbReference type="OrthoDB" id="9768793at2"/>
<dbReference type="GO" id="GO:0005829">
    <property type="term" value="C:cytosol"/>
    <property type="evidence" value="ECO:0007669"/>
    <property type="project" value="TreeGrafter"/>
</dbReference>
<dbReference type="GO" id="GO:0016491">
    <property type="term" value="F:oxidoreductase activity"/>
    <property type="evidence" value="ECO:0007669"/>
    <property type="project" value="UniProtKB-KW"/>
</dbReference>
<dbReference type="SUPFAM" id="SSF51430">
    <property type="entry name" value="NAD(P)-linked oxidoreductase"/>
    <property type="match status" value="1"/>
</dbReference>
<dbReference type="PANTHER" id="PTHR43364">
    <property type="entry name" value="NADH-SPECIFIC METHYLGLYOXAL REDUCTASE-RELATED"/>
    <property type="match status" value="1"/>
</dbReference>
<sequence>MNTRTAPSLRRLGNSGLAVSATGLGCNNLGRKGTVTATLPGCALLISAAVDAGITLFDTADIYGAQPGLSEELLGKALGKRRGDVVVATKFGMDAQGLNGPDFGARGSRRYIRTAVEGSLSRLGTDWIDLYQQHEPDPATPIAETISALTELVREGKIRYFGHSNFSGWQLADADWTARSGGYEGFISAQNDYSLLNRRIEVDLLPAARAFGVGVLPFYPLANGLLTGKYTRDHRPADSRITDLKPHLFDTAPFDQLEALASLARERDITMVELVFGWLLAQPSVSSVIAGATTPAQIQANAAAADAWVPTTADLVAIDHIFPPAA</sequence>
<dbReference type="RefSeq" id="WP_124797718.1">
    <property type="nucleotide sequence ID" value="NZ_CP034170.1"/>
</dbReference>
<dbReference type="AlphaFoldDB" id="A0A3G8ZI90"/>
<dbReference type="EMBL" id="CP034170">
    <property type="protein sequence ID" value="AZI57033.1"/>
    <property type="molecule type" value="Genomic_DNA"/>
</dbReference>
<evidence type="ECO:0000313" key="3">
    <source>
        <dbReference type="EMBL" id="AZI57033.1"/>
    </source>
</evidence>
<evidence type="ECO:0000259" key="2">
    <source>
        <dbReference type="Pfam" id="PF00248"/>
    </source>
</evidence>
<dbReference type="InterPro" id="IPR020471">
    <property type="entry name" value="AKR"/>
</dbReference>
<name>A0A3G8ZI90_9ACTN</name>
<dbReference type="PANTHER" id="PTHR43364:SF4">
    <property type="entry name" value="NAD(P)-LINKED OXIDOREDUCTASE SUPERFAMILY PROTEIN"/>
    <property type="match status" value="1"/>
</dbReference>
<accession>A0A3G8ZI90</accession>